<dbReference type="KEGG" id="rbc:BN938_2270"/>
<sequence length="60" mass="7109">MQIDIKVKDIKALRKLIKELNNYYKTDDCWSFEDVDGQRQIACEMAEILEEYIIPKKTNG</sequence>
<dbReference type="AlphaFoldDB" id="A0A060R9V3"/>
<organism evidence="1 2">
    <name type="scientific">Mucinivorans hirudinis</name>
    <dbReference type="NCBI Taxonomy" id="1433126"/>
    <lineage>
        <taxon>Bacteria</taxon>
        <taxon>Pseudomonadati</taxon>
        <taxon>Bacteroidota</taxon>
        <taxon>Bacteroidia</taxon>
        <taxon>Bacteroidales</taxon>
        <taxon>Rikenellaceae</taxon>
        <taxon>Mucinivorans</taxon>
    </lineage>
</organism>
<evidence type="ECO:0000313" key="2">
    <source>
        <dbReference type="Proteomes" id="UP000027616"/>
    </source>
</evidence>
<dbReference type="Proteomes" id="UP000027616">
    <property type="component" value="Chromosome I"/>
</dbReference>
<protein>
    <submittedName>
        <fullName evidence="1">Uncharacterized protein</fullName>
    </submittedName>
</protein>
<proteinExistence type="predicted"/>
<gene>
    <name evidence="1" type="ORF">BN938_2270</name>
</gene>
<accession>A0A060R9V3</accession>
<name>A0A060R9V3_9BACT</name>
<dbReference type="STRING" id="1433126.BN938_2270"/>
<dbReference type="EMBL" id="HG934468">
    <property type="protein sequence ID" value="CDN32342.1"/>
    <property type="molecule type" value="Genomic_DNA"/>
</dbReference>
<dbReference type="HOGENOM" id="CLU_2936569_0_0_10"/>
<reference evidence="1 2" key="1">
    <citation type="journal article" date="2015" name="Genome Announc.">
        <title>Complete Genome Sequence of the Novel Leech Symbiont Mucinivorans hirudinis M3T.</title>
        <authorList>
            <person name="Nelson M.C."/>
            <person name="Bomar L."/>
            <person name="Graf J."/>
        </authorList>
    </citation>
    <scope>NUCLEOTIDE SEQUENCE [LARGE SCALE GENOMIC DNA]</scope>
    <source>
        <strain evidence="2">M3</strain>
    </source>
</reference>
<evidence type="ECO:0000313" key="1">
    <source>
        <dbReference type="EMBL" id="CDN32342.1"/>
    </source>
</evidence>
<keyword evidence="2" id="KW-1185">Reference proteome</keyword>